<gene>
    <name evidence="2" type="ORF">AB6713_04155</name>
</gene>
<sequence length="89" mass="9661">MTELVLRLGYNNQSVERRLRYQSTGPDVAGDGTVSHQSGSAPKEKPGVRGVFRTQGNDHQGSYEGNNVLQLMCYLIALSDGNAYENATA</sequence>
<feature type="region of interest" description="Disordered" evidence="1">
    <location>
        <begin position="22"/>
        <end position="60"/>
    </location>
</feature>
<organism evidence="2 3">
    <name type="scientific">Luteimonas salinilitoris</name>
    <dbReference type="NCBI Taxonomy" id="3237697"/>
    <lineage>
        <taxon>Bacteria</taxon>
        <taxon>Pseudomonadati</taxon>
        <taxon>Pseudomonadota</taxon>
        <taxon>Gammaproteobacteria</taxon>
        <taxon>Lysobacterales</taxon>
        <taxon>Lysobacteraceae</taxon>
        <taxon>Luteimonas</taxon>
    </lineage>
</organism>
<protein>
    <submittedName>
        <fullName evidence="2">Uncharacterized protein</fullName>
    </submittedName>
</protein>
<evidence type="ECO:0000313" key="2">
    <source>
        <dbReference type="EMBL" id="MEZ0473812.1"/>
    </source>
</evidence>
<accession>A0ABV4HM64</accession>
<evidence type="ECO:0000313" key="3">
    <source>
        <dbReference type="Proteomes" id="UP001566331"/>
    </source>
</evidence>
<dbReference type="Proteomes" id="UP001566331">
    <property type="component" value="Unassembled WGS sequence"/>
</dbReference>
<proteinExistence type="predicted"/>
<reference evidence="2 3" key="1">
    <citation type="submission" date="2024-07" db="EMBL/GenBank/DDBJ databases">
        <title>Luteimonas salilacus sp. nov., isolated from the shore soil of Salt Lake in Tibet of China.</title>
        <authorList>
            <person name="Zhang X."/>
            <person name="Li A."/>
        </authorList>
    </citation>
    <scope>NUCLEOTIDE SEQUENCE [LARGE SCALE GENOMIC DNA]</scope>
    <source>
        <strain evidence="2 3">B3-2-R+30</strain>
    </source>
</reference>
<keyword evidence="3" id="KW-1185">Reference proteome</keyword>
<comment type="caution">
    <text evidence="2">The sequence shown here is derived from an EMBL/GenBank/DDBJ whole genome shotgun (WGS) entry which is preliminary data.</text>
</comment>
<name>A0ABV4HM64_9GAMM</name>
<dbReference type="EMBL" id="JBFWIC010000004">
    <property type="protein sequence ID" value="MEZ0473812.1"/>
    <property type="molecule type" value="Genomic_DNA"/>
</dbReference>
<evidence type="ECO:0000256" key="1">
    <source>
        <dbReference type="SAM" id="MobiDB-lite"/>
    </source>
</evidence>
<dbReference type="RefSeq" id="WP_370562530.1">
    <property type="nucleotide sequence ID" value="NZ_JBFWIB010000002.1"/>
</dbReference>